<comment type="caution">
    <text evidence="1">The sequence shown here is derived from an EMBL/GenBank/DDBJ whole genome shotgun (WGS) entry which is preliminary data.</text>
</comment>
<dbReference type="EMBL" id="MU393435">
    <property type="protein sequence ID" value="KAI4868809.1"/>
    <property type="molecule type" value="Genomic_DNA"/>
</dbReference>
<gene>
    <name evidence="1" type="ORF">F4820DRAFT_465268</name>
</gene>
<accession>A0ACB9ZAQ4</accession>
<protein>
    <submittedName>
        <fullName evidence="1">Uncharacterized protein</fullName>
    </submittedName>
</protein>
<sequence>MTIIINHNYGYGGSAAKPKVEVPKRPDKKTNAESSSALSKSQILAKRTKKLEKLHRQVERLEVALAVVSLAIVQVKNRTRMPMLKLEKPEYGHVLDKTNPCLRFQHDKIDPNPSVKTSDRIPIRMPYAKNFAKVWSSTVDDDVAIKDRCDKLQRDMNRNTKILVVVGRENKESYLDLIAPAANQAWSPAGMKMPKGLRIYDESPSIRTLEDKDTGMV</sequence>
<dbReference type="Proteomes" id="UP001497700">
    <property type="component" value="Unassembled WGS sequence"/>
</dbReference>
<proteinExistence type="predicted"/>
<name>A0ACB9ZAQ4_9PEZI</name>
<evidence type="ECO:0000313" key="1">
    <source>
        <dbReference type="EMBL" id="KAI4868809.1"/>
    </source>
</evidence>
<evidence type="ECO:0000313" key="2">
    <source>
        <dbReference type="Proteomes" id="UP001497700"/>
    </source>
</evidence>
<reference evidence="1 2" key="1">
    <citation type="journal article" date="2022" name="New Phytol.">
        <title>Ecological generalism drives hyperdiversity of secondary metabolite gene clusters in xylarialean endophytes.</title>
        <authorList>
            <person name="Franco M.E.E."/>
            <person name="Wisecaver J.H."/>
            <person name="Arnold A.E."/>
            <person name="Ju Y.M."/>
            <person name="Slot J.C."/>
            <person name="Ahrendt S."/>
            <person name="Moore L.P."/>
            <person name="Eastman K.E."/>
            <person name="Scott K."/>
            <person name="Konkel Z."/>
            <person name="Mondo S.J."/>
            <person name="Kuo A."/>
            <person name="Hayes R.D."/>
            <person name="Haridas S."/>
            <person name="Andreopoulos B."/>
            <person name="Riley R."/>
            <person name="LaButti K."/>
            <person name="Pangilinan J."/>
            <person name="Lipzen A."/>
            <person name="Amirebrahimi M."/>
            <person name="Yan J."/>
            <person name="Adam C."/>
            <person name="Keymanesh K."/>
            <person name="Ng V."/>
            <person name="Louie K."/>
            <person name="Northen T."/>
            <person name="Drula E."/>
            <person name="Henrissat B."/>
            <person name="Hsieh H.M."/>
            <person name="Youens-Clark K."/>
            <person name="Lutzoni F."/>
            <person name="Miadlikowska J."/>
            <person name="Eastwood D.C."/>
            <person name="Hamelin R.C."/>
            <person name="Grigoriev I.V."/>
            <person name="U'Ren J.M."/>
        </authorList>
    </citation>
    <scope>NUCLEOTIDE SEQUENCE [LARGE SCALE GENOMIC DNA]</scope>
    <source>
        <strain evidence="1 2">CBS 119005</strain>
    </source>
</reference>
<keyword evidence="2" id="KW-1185">Reference proteome</keyword>
<organism evidence="1 2">
    <name type="scientific">Hypoxylon rubiginosum</name>
    <dbReference type="NCBI Taxonomy" id="110542"/>
    <lineage>
        <taxon>Eukaryota</taxon>
        <taxon>Fungi</taxon>
        <taxon>Dikarya</taxon>
        <taxon>Ascomycota</taxon>
        <taxon>Pezizomycotina</taxon>
        <taxon>Sordariomycetes</taxon>
        <taxon>Xylariomycetidae</taxon>
        <taxon>Xylariales</taxon>
        <taxon>Hypoxylaceae</taxon>
        <taxon>Hypoxylon</taxon>
    </lineage>
</organism>